<keyword evidence="6" id="KW-1185">Reference proteome</keyword>
<dbReference type="GO" id="GO:0030145">
    <property type="term" value="F:manganese ion binding"/>
    <property type="evidence" value="ECO:0007669"/>
    <property type="project" value="TreeGrafter"/>
</dbReference>
<dbReference type="SUPFAM" id="SSF52768">
    <property type="entry name" value="Arginase/deacetylase"/>
    <property type="match status" value="1"/>
</dbReference>
<dbReference type="PANTHER" id="PTHR43782:SF3">
    <property type="entry name" value="ARGINASE"/>
    <property type="match status" value="1"/>
</dbReference>
<dbReference type="GO" id="GO:0005737">
    <property type="term" value="C:cytoplasm"/>
    <property type="evidence" value="ECO:0007669"/>
    <property type="project" value="TreeGrafter"/>
</dbReference>
<dbReference type="CDD" id="cd09999">
    <property type="entry name" value="Arginase-like_1"/>
    <property type="match status" value="1"/>
</dbReference>
<keyword evidence="3" id="KW-0464">Manganese</keyword>
<evidence type="ECO:0000256" key="3">
    <source>
        <dbReference type="ARBA" id="ARBA00023211"/>
    </source>
</evidence>
<proteinExistence type="inferred from homology"/>
<organism evidence="5 6">
    <name type="scientific">Phytoactinopolyspora alkaliphila</name>
    <dbReference type="NCBI Taxonomy" id="1783498"/>
    <lineage>
        <taxon>Bacteria</taxon>
        <taxon>Bacillati</taxon>
        <taxon>Actinomycetota</taxon>
        <taxon>Actinomycetes</taxon>
        <taxon>Jiangellales</taxon>
        <taxon>Jiangellaceae</taxon>
        <taxon>Phytoactinopolyspora</taxon>
    </lineage>
</organism>
<dbReference type="Gene3D" id="3.40.800.10">
    <property type="entry name" value="Ureohydrolase domain"/>
    <property type="match status" value="1"/>
</dbReference>
<name>A0A6N9YPM8_9ACTN</name>
<dbReference type="Proteomes" id="UP000469185">
    <property type="component" value="Unassembled WGS sequence"/>
</dbReference>
<protein>
    <submittedName>
        <fullName evidence="5">Arginase family protein</fullName>
    </submittedName>
</protein>
<dbReference type="RefSeq" id="WP_163819677.1">
    <property type="nucleotide sequence ID" value="NZ_JAAGOB010000008.1"/>
</dbReference>
<dbReference type="Pfam" id="PF00491">
    <property type="entry name" value="Arginase"/>
    <property type="match status" value="1"/>
</dbReference>
<comment type="caution">
    <text evidence="5">The sequence shown here is derived from an EMBL/GenBank/DDBJ whole genome shotgun (WGS) entry which is preliminary data.</text>
</comment>
<evidence type="ECO:0000256" key="2">
    <source>
        <dbReference type="ARBA" id="ARBA00022801"/>
    </source>
</evidence>
<evidence type="ECO:0000313" key="6">
    <source>
        <dbReference type="Proteomes" id="UP000469185"/>
    </source>
</evidence>
<keyword evidence="1" id="KW-0479">Metal-binding</keyword>
<evidence type="ECO:0000256" key="4">
    <source>
        <dbReference type="PROSITE-ProRule" id="PRU00742"/>
    </source>
</evidence>
<accession>A0A6N9YPM8</accession>
<evidence type="ECO:0000313" key="5">
    <source>
        <dbReference type="EMBL" id="NED96907.1"/>
    </source>
</evidence>
<dbReference type="PRINTS" id="PR00116">
    <property type="entry name" value="ARGINASE"/>
</dbReference>
<dbReference type="InterPro" id="IPR006035">
    <property type="entry name" value="Ureohydrolase"/>
</dbReference>
<comment type="similarity">
    <text evidence="4">Belongs to the arginase family.</text>
</comment>
<keyword evidence="2" id="KW-0378">Hydrolase</keyword>
<reference evidence="5 6" key="1">
    <citation type="submission" date="2020-02" db="EMBL/GenBank/DDBJ databases">
        <authorList>
            <person name="Li X.-J."/>
            <person name="Feng X.-M."/>
        </authorList>
    </citation>
    <scope>NUCLEOTIDE SEQUENCE [LARGE SCALE GENOMIC DNA]</scope>
    <source>
        <strain evidence="5 6">CGMCC 4.7225</strain>
    </source>
</reference>
<dbReference type="EMBL" id="JAAGOB010000008">
    <property type="protein sequence ID" value="NED96907.1"/>
    <property type="molecule type" value="Genomic_DNA"/>
</dbReference>
<dbReference type="InterPro" id="IPR023696">
    <property type="entry name" value="Ureohydrolase_dom_sf"/>
</dbReference>
<dbReference type="PROSITE" id="PS51409">
    <property type="entry name" value="ARGINASE_2"/>
    <property type="match status" value="1"/>
</dbReference>
<sequence length="252" mass="26836">MSHIVVPYHLDEDRPNLDIPLPADVTITAELPEGDTWHRMAHLYERVATAVADDIGAGQRPTVMSGDCTVSMATVAGMQRAGLDPAIVWFDAHGDVQTLETSTSGYLGGMPLRMLVGYRPELIAERLGLLPVAEEKVVLVDARDLDSAEIDYLHDSAITRCGVYDLVGDGAAVDRLPPGPIYLHVDFDVVDPGELPDTLFPAPGGPGLETVLAAIHRIKETGRVAATGLGCTWRPGHGSAERILAYGADALG</sequence>
<evidence type="ECO:0000256" key="1">
    <source>
        <dbReference type="ARBA" id="ARBA00022723"/>
    </source>
</evidence>
<dbReference type="AlphaFoldDB" id="A0A6N9YPM8"/>
<dbReference type="GO" id="GO:0004053">
    <property type="term" value="F:arginase activity"/>
    <property type="evidence" value="ECO:0007669"/>
    <property type="project" value="TreeGrafter"/>
</dbReference>
<dbReference type="PANTHER" id="PTHR43782">
    <property type="entry name" value="ARGINASE"/>
    <property type="match status" value="1"/>
</dbReference>
<gene>
    <name evidence="5" type="ORF">G1H11_16495</name>
</gene>